<dbReference type="InterPro" id="IPR003538">
    <property type="entry name" value="TonB"/>
</dbReference>
<keyword evidence="7 10" id="KW-0653">Protein transport</keyword>
<dbReference type="AlphaFoldDB" id="A0A0H3AM60"/>
<dbReference type="Pfam" id="PF03544">
    <property type="entry name" value="TonB_C"/>
    <property type="match status" value="1"/>
</dbReference>
<dbReference type="GO" id="GO:0015891">
    <property type="term" value="P:siderophore transport"/>
    <property type="evidence" value="ECO:0007669"/>
    <property type="project" value="InterPro"/>
</dbReference>
<dbReference type="EMBL" id="CP000627">
    <property type="protein sequence ID" value="ABQ21842.1"/>
    <property type="molecule type" value="Genomic_DNA"/>
</dbReference>
<evidence type="ECO:0000256" key="11">
    <source>
        <dbReference type="SAM" id="MobiDB-lite"/>
    </source>
</evidence>
<gene>
    <name evidence="13" type="primary">tonB2</name>
    <name evidence="13" type="ordered locus">VC0395_A1150</name>
</gene>
<feature type="domain" description="TonB C-terminal" evidence="12">
    <location>
        <begin position="114"/>
        <end position="206"/>
    </location>
</feature>
<reference evidence="13 14" key="1">
    <citation type="submission" date="2007-03" db="EMBL/GenBank/DDBJ databases">
        <authorList>
            <person name="Heidelberg J."/>
        </authorList>
    </citation>
    <scope>NUCLEOTIDE SEQUENCE [LARGE SCALE GENOMIC DNA]</scope>
    <source>
        <strain evidence="14">ATCC 39541 / Classical Ogawa 395 / O395</strain>
    </source>
</reference>
<comment type="subcellular location">
    <subcellularLocation>
        <location evidence="1 10">Cell inner membrane</location>
        <topology evidence="1 10">Single-pass membrane protein</topology>
        <orientation evidence="1 10">Periplasmic side</orientation>
    </subcellularLocation>
</comment>
<dbReference type="eggNOG" id="COG0810">
    <property type="taxonomic scope" value="Bacteria"/>
</dbReference>
<feature type="compositionally biased region" description="Low complexity" evidence="11">
    <location>
        <begin position="60"/>
        <end position="72"/>
    </location>
</feature>
<dbReference type="GO" id="GO:0031992">
    <property type="term" value="F:energy transducer activity"/>
    <property type="evidence" value="ECO:0007669"/>
    <property type="project" value="InterPro"/>
</dbReference>
<evidence type="ECO:0000313" key="14">
    <source>
        <dbReference type="Proteomes" id="UP000000249"/>
    </source>
</evidence>
<dbReference type="PRINTS" id="PR01374">
    <property type="entry name" value="TONBPROTEIN"/>
</dbReference>
<dbReference type="InterPro" id="IPR006260">
    <property type="entry name" value="TonB/TolA_C"/>
</dbReference>
<comment type="similarity">
    <text evidence="2 10">Belongs to the TonB family.</text>
</comment>
<dbReference type="GO" id="GO:0015031">
    <property type="term" value="P:protein transport"/>
    <property type="evidence" value="ECO:0007669"/>
    <property type="project" value="UniProtKB-UniRule"/>
</dbReference>
<comment type="function">
    <text evidence="10">Interacts with outer membrane receptor proteins that carry out high-affinity binding and energy dependent uptake into the periplasmic space of specific substrates. It could act to transduce energy from the cytoplasmic membrane to specific energy-requiring processes in the outer membrane, resulting in the release into the periplasm of ligands bound by these outer membrane proteins.</text>
</comment>
<evidence type="ECO:0000256" key="10">
    <source>
        <dbReference type="RuleBase" id="RU362123"/>
    </source>
</evidence>
<evidence type="ECO:0000259" key="12">
    <source>
        <dbReference type="PROSITE" id="PS52015"/>
    </source>
</evidence>
<evidence type="ECO:0000256" key="3">
    <source>
        <dbReference type="ARBA" id="ARBA00022448"/>
    </source>
</evidence>
<dbReference type="PROSITE" id="PS52015">
    <property type="entry name" value="TONB_CTD"/>
    <property type="match status" value="1"/>
</dbReference>
<organism evidence="13 14">
    <name type="scientific">Vibrio cholerae serotype O1 (strain ATCC 39541 / Classical Ogawa 395 / O395)</name>
    <dbReference type="NCBI Taxonomy" id="345073"/>
    <lineage>
        <taxon>Bacteria</taxon>
        <taxon>Pseudomonadati</taxon>
        <taxon>Pseudomonadota</taxon>
        <taxon>Gammaproteobacteria</taxon>
        <taxon>Vibrionales</taxon>
        <taxon>Vibrionaceae</taxon>
        <taxon>Vibrio</taxon>
    </lineage>
</organism>
<keyword evidence="6" id="KW-0812">Transmembrane</keyword>
<dbReference type="PANTHER" id="PTHR33446">
    <property type="entry name" value="PROTEIN TONB-RELATED"/>
    <property type="match status" value="1"/>
</dbReference>
<proteinExistence type="inferred from homology"/>
<dbReference type="OrthoDB" id="1628901at2"/>
<keyword evidence="8" id="KW-1133">Transmembrane helix</keyword>
<evidence type="ECO:0000256" key="9">
    <source>
        <dbReference type="ARBA" id="ARBA00023136"/>
    </source>
</evidence>
<keyword evidence="10" id="KW-0735">Signal-anchor</keyword>
<evidence type="ECO:0000256" key="1">
    <source>
        <dbReference type="ARBA" id="ARBA00004383"/>
    </source>
</evidence>
<dbReference type="GO" id="GO:0055085">
    <property type="term" value="P:transmembrane transport"/>
    <property type="evidence" value="ECO:0007669"/>
    <property type="project" value="InterPro"/>
</dbReference>
<dbReference type="InterPro" id="IPR037682">
    <property type="entry name" value="TonB_C"/>
</dbReference>
<dbReference type="GO" id="GO:0005886">
    <property type="term" value="C:plasma membrane"/>
    <property type="evidence" value="ECO:0007669"/>
    <property type="project" value="UniProtKB-SubCell"/>
</dbReference>
<evidence type="ECO:0000256" key="5">
    <source>
        <dbReference type="ARBA" id="ARBA00022519"/>
    </source>
</evidence>
<dbReference type="GO" id="GO:0030288">
    <property type="term" value="C:outer membrane-bounded periplasmic space"/>
    <property type="evidence" value="ECO:0007669"/>
    <property type="project" value="InterPro"/>
</dbReference>
<dbReference type="Proteomes" id="UP000000249">
    <property type="component" value="Chromosome 1"/>
</dbReference>
<evidence type="ECO:0000256" key="7">
    <source>
        <dbReference type="ARBA" id="ARBA00022927"/>
    </source>
</evidence>
<dbReference type="Gene3D" id="3.30.1150.10">
    <property type="match status" value="1"/>
</dbReference>
<dbReference type="FunFam" id="3.30.1150.10:FF:000006">
    <property type="entry name" value="Protein TonB"/>
    <property type="match status" value="1"/>
</dbReference>
<dbReference type="InterPro" id="IPR051045">
    <property type="entry name" value="TonB-dependent_transducer"/>
</dbReference>
<keyword evidence="9" id="KW-0472">Membrane</keyword>
<evidence type="ECO:0000256" key="2">
    <source>
        <dbReference type="ARBA" id="ARBA00006555"/>
    </source>
</evidence>
<evidence type="ECO:0000256" key="6">
    <source>
        <dbReference type="ARBA" id="ARBA00022692"/>
    </source>
</evidence>
<evidence type="ECO:0000256" key="4">
    <source>
        <dbReference type="ARBA" id="ARBA00022475"/>
    </source>
</evidence>
<dbReference type="SUPFAM" id="SSF74653">
    <property type="entry name" value="TolA/TonB C-terminal domain"/>
    <property type="match status" value="1"/>
</dbReference>
<feature type="region of interest" description="Disordered" evidence="11">
    <location>
        <begin position="51"/>
        <end position="74"/>
    </location>
</feature>
<dbReference type="KEGG" id="vcr:VC395_1661"/>
<keyword evidence="3 10" id="KW-0813">Transport</keyword>
<dbReference type="KEGG" id="vco:VC0395_A1150"/>
<keyword evidence="4 10" id="KW-1003">Cell membrane</keyword>
<dbReference type="NCBIfam" id="TIGR01352">
    <property type="entry name" value="tonB_Cterm"/>
    <property type="match status" value="1"/>
</dbReference>
<keyword evidence="5 10" id="KW-0997">Cell inner membrane</keyword>
<evidence type="ECO:0000313" key="13">
    <source>
        <dbReference type="EMBL" id="ABQ21842.1"/>
    </source>
</evidence>
<accession>A0A0H3AM60</accession>
<sequence length="206" mass="22900">MGRLILASPIALLVTLALFSLMAWMVDNGGKSIPKPTAALSFTMVMAEQEQDVQRRQRSVPEQPQVPQVPTQAPAKAEQTAALDVSDLNPVMDLNLSTAMEGVAVNAPQFGDFAVNQQVMPLHRVEPNYPAKALQRGVEGYVILRFTIDELGKTRDIEVVDANPKRYFEREAMLALRNWKYQSKIVDGQPVSQPGQTVRLEFKLNK</sequence>
<name>A0A0H3AM60_VIBC3</name>
<evidence type="ECO:0000256" key="8">
    <source>
        <dbReference type="ARBA" id="ARBA00022989"/>
    </source>
</evidence>
<dbReference type="PANTHER" id="PTHR33446:SF14">
    <property type="entry name" value="PROTEIN TONB"/>
    <property type="match status" value="1"/>
</dbReference>
<dbReference type="PATRIC" id="fig|345073.21.peg.1608"/>
<dbReference type="RefSeq" id="WP_000533090.1">
    <property type="nucleotide sequence ID" value="NC_009457.1"/>
</dbReference>
<protein>
    <recommendedName>
        <fullName evidence="10">Protein TonB</fullName>
    </recommendedName>
</protein>